<accession>A0A0F0H0Y7</accession>
<dbReference type="AlphaFoldDB" id="A0A0F0H0Y7"/>
<protein>
    <recommendedName>
        <fullName evidence="1">Putative adhesin Stv domain-containing protein</fullName>
    </recommendedName>
</protein>
<dbReference type="InterPro" id="IPR049002">
    <property type="entry name" value="Stv"/>
</dbReference>
<evidence type="ECO:0000259" key="1">
    <source>
        <dbReference type="Pfam" id="PF21527"/>
    </source>
</evidence>
<comment type="caution">
    <text evidence="2">The sequence shown here is derived from an EMBL/GenBank/DDBJ whole genome shotgun (WGS) entry which is preliminary data.</text>
</comment>
<name>A0A0F0H0Y7_LENAE</name>
<dbReference type="Proteomes" id="UP000033393">
    <property type="component" value="Unassembled WGS sequence"/>
</dbReference>
<dbReference type="RefSeq" id="WP_045312073.1">
    <property type="nucleotide sequence ID" value="NZ_JYJG01000087.1"/>
</dbReference>
<feature type="domain" description="Putative adhesin Stv" evidence="1">
    <location>
        <begin position="6"/>
        <end position="113"/>
    </location>
</feature>
<reference evidence="2 3" key="1">
    <citation type="submission" date="2015-02" db="EMBL/GenBank/DDBJ databases">
        <authorList>
            <person name="Ju K.-S."/>
            <person name="Doroghazi J.R."/>
            <person name="Metcalf W."/>
        </authorList>
    </citation>
    <scope>NUCLEOTIDE SEQUENCE [LARGE SCALE GENOMIC DNA]</scope>
    <source>
        <strain evidence="2 3">NRRL B-16140</strain>
    </source>
</reference>
<sequence length="652" mass="69814">MSRGTVFLMGHGAVADGEHARVPAGTRLHLYALAGENLAWPVGLAAVSTAGASGALTVVTGSGDEAIMCPNVTLGPLSPSDVEQARAIAPSGVRLVLAGEQGDTGVRPLCDQPDVCGSAAGEHRCTGWFGVLADATDLHLLACLSAADPGAPLTVVTGEERYWTDRGEVGTATLVEELEEIAEDFAKLPDEQKVITYYSWPTATRALMRGIGSIDEWAVALHGCEAYDRDGPFGLLRHVRGLDPRQRPAAFNVVGLEAVVRWAEEWISQWRSGTAGPEDAARRWATLGERDRLALAETDPEVHEVVRAWARAFPDGVEAETVRLIADAHNRAVLAELVDLSDFTDDETIDCVVGDGIAVLAPKLLEDRDDEAVNAQAAGVLRRWCAGHPVFPDGVVITVPDDEQPELTGLAVEAARPYWAELAAGGPLLMMPIRRRTLGLAELTSFADTTIPEACNAAVRTLVADYNAVAAAGESGSAALRAARRKLRAAVRERDELVHELADRLTRVFNQTVEYYLAAQPFGELCRAALHGVELGADLALVLPGLAEYRFLKLPSPLTAAEAKEWPALAEHVTGTGEFLVAPEDGRDDLLDPARQGEKPGARLAELVHGMEVYEEVVGGRVHAFQIFAQEMAERFETALDDGEQLLSELDA</sequence>
<keyword evidence="3" id="KW-1185">Reference proteome</keyword>
<dbReference type="PATRIC" id="fig|68170.10.peg.3164"/>
<proteinExistence type="predicted"/>
<evidence type="ECO:0000313" key="2">
    <source>
        <dbReference type="EMBL" id="KJK49235.1"/>
    </source>
</evidence>
<dbReference type="EMBL" id="JYJG01000087">
    <property type="protein sequence ID" value="KJK49235.1"/>
    <property type="molecule type" value="Genomic_DNA"/>
</dbReference>
<dbReference type="Pfam" id="PF21527">
    <property type="entry name" value="Stv"/>
    <property type="match status" value="1"/>
</dbReference>
<gene>
    <name evidence="2" type="ORF">UK23_14745</name>
</gene>
<evidence type="ECO:0000313" key="3">
    <source>
        <dbReference type="Proteomes" id="UP000033393"/>
    </source>
</evidence>
<organism evidence="2 3">
    <name type="scientific">Lentzea aerocolonigenes</name>
    <name type="common">Lechevalieria aerocolonigenes</name>
    <name type="synonym">Saccharothrix aerocolonigenes</name>
    <dbReference type="NCBI Taxonomy" id="68170"/>
    <lineage>
        <taxon>Bacteria</taxon>
        <taxon>Bacillati</taxon>
        <taxon>Actinomycetota</taxon>
        <taxon>Actinomycetes</taxon>
        <taxon>Pseudonocardiales</taxon>
        <taxon>Pseudonocardiaceae</taxon>
        <taxon>Lentzea</taxon>
    </lineage>
</organism>